<dbReference type="InterPro" id="IPR016169">
    <property type="entry name" value="FAD-bd_PCMH_sub2"/>
</dbReference>
<proteinExistence type="inferred from homology"/>
<dbReference type="InterPro" id="IPR006093">
    <property type="entry name" value="Oxy_OxRdtase_FAD_BS"/>
</dbReference>
<dbReference type="PROSITE" id="PS00862">
    <property type="entry name" value="OX2_COVAL_FAD"/>
    <property type="match status" value="1"/>
</dbReference>
<dbReference type="Gene3D" id="3.30.465.10">
    <property type="match status" value="1"/>
</dbReference>
<dbReference type="Proteomes" id="UP001499924">
    <property type="component" value="Unassembled WGS sequence"/>
</dbReference>
<dbReference type="InterPro" id="IPR012951">
    <property type="entry name" value="BBE"/>
</dbReference>
<dbReference type="RefSeq" id="WP_344689567.1">
    <property type="nucleotide sequence ID" value="NZ_BAAAVV010000006.1"/>
</dbReference>
<dbReference type="InterPro" id="IPR050416">
    <property type="entry name" value="FAD-linked_Oxidoreductase"/>
</dbReference>
<dbReference type="InterPro" id="IPR016166">
    <property type="entry name" value="FAD-bd_PCMH"/>
</dbReference>
<sequence length="458" mass="48632">MTTARAAAFTGTLLTPESPGYDDARRVWNGAIDRRPAFIARCRTADDVVAALALARRHDLAVAVRGGGHSIPGWSVCDGGLVVDLSPMKGIRIDPASRTAVVEPGVTWGEFDAAAQAHGLATPGGEISHTGVAGLTLGGGIGWLSRMHGLSCDNLTGVELVTATGDVVRVDDESDPDLMWGLRGGGGNFGVVTAFTFRLHAVGPVPGGVVFFPGERAPEVLRLYRDLGAVAPRELSLVAVQVTAPPAPFVPEELRGRPVAGISAAWFGDPDEGERMLSPIQTALGRPSIDLLGVLPYCALQQSVDASAPWGMRAHVKSDFLDEFDDAALDALADHAARRTHPLSHVLLRRLGGAIADVPADETAFAHRGAAHMTTIVGVWDPGADPAAEVEWTRRTWDANRRLARGTYVNHLEDEGVARVREAYPAATFDRLTALKTRLDPDNVFRHNQNIPPSPDAT</sequence>
<protein>
    <submittedName>
        <fullName evidence="7">FAD-binding oxidoreductase</fullName>
    </submittedName>
</protein>
<dbReference type="PANTHER" id="PTHR42973">
    <property type="entry name" value="BINDING OXIDOREDUCTASE, PUTATIVE (AFU_ORTHOLOGUE AFUA_1G17690)-RELATED"/>
    <property type="match status" value="1"/>
</dbReference>
<keyword evidence="4" id="KW-0274">FAD</keyword>
<dbReference type="InterPro" id="IPR016167">
    <property type="entry name" value="FAD-bd_PCMH_sub1"/>
</dbReference>
<dbReference type="EMBL" id="BAAAVV010000006">
    <property type="protein sequence ID" value="GAA3173000.1"/>
    <property type="molecule type" value="Genomic_DNA"/>
</dbReference>
<keyword evidence="8" id="KW-1185">Reference proteome</keyword>
<name>A0ABP6PBG7_9ACTN</name>
<evidence type="ECO:0000313" key="7">
    <source>
        <dbReference type="EMBL" id="GAA3173000.1"/>
    </source>
</evidence>
<evidence type="ECO:0000256" key="4">
    <source>
        <dbReference type="ARBA" id="ARBA00022827"/>
    </source>
</evidence>
<keyword evidence="5" id="KW-0560">Oxidoreductase</keyword>
<comment type="caution">
    <text evidence="7">The sequence shown here is derived from an EMBL/GenBank/DDBJ whole genome shotgun (WGS) entry which is preliminary data.</text>
</comment>
<keyword evidence="3" id="KW-0285">Flavoprotein</keyword>
<evidence type="ECO:0000259" key="6">
    <source>
        <dbReference type="PROSITE" id="PS51387"/>
    </source>
</evidence>
<dbReference type="PANTHER" id="PTHR42973:SF39">
    <property type="entry name" value="FAD-BINDING PCMH-TYPE DOMAIN-CONTAINING PROTEIN"/>
    <property type="match status" value="1"/>
</dbReference>
<evidence type="ECO:0000256" key="2">
    <source>
        <dbReference type="ARBA" id="ARBA00005466"/>
    </source>
</evidence>
<accession>A0ABP6PBG7</accession>
<reference evidence="8" key="1">
    <citation type="journal article" date="2019" name="Int. J. Syst. Evol. Microbiol.">
        <title>The Global Catalogue of Microorganisms (GCM) 10K type strain sequencing project: providing services to taxonomists for standard genome sequencing and annotation.</title>
        <authorList>
            <consortium name="The Broad Institute Genomics Platform"/>
            <consortium name="The Broad Institute Genome Sequencing Center for Infectious Disease"/>
            <person name="Wu L."/>
            <person name="Ma J."/>
        </authorList>
    </citation>
    <scope>NUCLEOTIDE SEQUENCE [LARGE SCALE GENOMIC DNA]</scope>
    <source>
        <strain evidence="8">JCM 15614</strain>
    </source>
</reference>
<feature type="domain" description="FAD-binding PCMH-type" evidence="6">
    <location>
        <begin position="32"/>
        <end position="202"/>
    </location>
</feature>
<dbReference type="Gene3D" id="3.30.43.10">
    <property type="entry name" value="Uridine Diphospho-n-acetylenolpyruvylglucosamine Reductase, domain 2"/>
    <property type="match status" value="1"/>
</dbReference>
<dbReference type="Pfam" id="PF01565">
    <property type="entry name" value="FAD_binding_4"/>
    <property type="match status" value="1"/>
</dbReference>
<dbReference type="PROSITE" id="PS51387">
    <property type="entry name" value="FAD_PCMH"/>
    <property type="match status" value="1"/>
</dbReference>
<evidence type="ECO:0000313" key="8">
    <source>
        <dbReference type="Proteomes" id="UP001499924"/>
    </source>
</evidence>
<dbReference type="InterPro" id="IPR006094">
    <property type="entry name" value="Oxid_FAD_bind_N"/>
</dbReference>
<comment type="cofactor">
    <cofactor evidence="1">
        <name>FAD</name>
        <dbReference type="ChEBI" id="CHEBI:57692"/>
    </cofactor>
</comment>
<dbReference type="Gene3D" id="3.40.462.20">
    <property type="match status" value="1"/>
</dbReference>
<dbReference type="InterPro" id="IPR036318">
    <property type="entry name" value="FAD-bd_PCMH-like_sf"/>
</dbReference>
<evidence type="ECO:0000256" key="1">
    <source>
        <dbReference type="ARBA" id="ARBA00001974"/>
    </source>
</evidence>
<organism evidence="7 8">
    <name type="scientific">Blastococcus jejuensis</name>
    <dbReference type="NCBI Taxonomy" id="351224"/>
    <lineage>
        <taxon>Bacteria</taxon>
        <taxon>Bacillati</taxon>
        <taxon>Actinomycetota</taxon>
        <taxon>Actinomycetes</taxon>
        <taxon>Geodermatophilales</taxon>
        <taxon>Geodermatophilaceae</taxon>
        <taxon>Blastococcus</taxon>
    </lineage>
</organism>
<dbReference type="Pfam" id="PF08031">
    <property type="entry name" value="BBE"/>
    <property type="match status" value="1"/>
</dbReference>
<gene>
    <name evidence="7" type="ORF">GCM10010531_28170</name>
</gene>
<dbReference type="SUPFAM" id="SSF56176">
    <property type="entry name" value="FAD-binding/transporter-associated domain-like"/>
    <property type="match status" value="1"/>
</dbReference>
<evidence type="ECO:0000256" key="3">
    <source>
        <dbReference type="ARBA" id="ARBA00022630"/>
    </source>
</evidence>
<comment type="similarity">
    <text evidence="2">Belongs to the oxygen-dependent FAD-linked oxidoreductase family.</text>
</comment>
<evidence type="ECO:0000256" key="5">
    <source>
        <dbReference type="ARBA" id="ARBA00023002"/>
    </source>
</evidence>